<sequence>MTDPKLVECERLLAAAEAKIARLLQRIADLEAAEPVSAVMQSQVDDVIGGVGDCETLPHMDPRRHPITQCLIATILHVARLRERETILNTTIANLHEEIDKLQKREREIYNRLDLVMAFIQPRTVVAQMYQDAPDG</sequence>
<dbReference type="AlphaFoldDB" id="A0A6H1ZQ90"/>
<evidence type="ECO:0000256" key="1">
    <source>
        <dbReference type="SAM" id="Coils"/>
    </source>
</evidence>
<protein>
    <submittedName>
        <fullName evidence="2">Uncharacterized protein</fullName>
    </submittedName>
</protein>
<gene>
    <name evidence="2" type="ORF">TM448A01604_0017</name>
    <name evidence="3" type="ORF">TM448B05581_0008</name>
</gene>
<accession>A0A6H1ZQ90</accession>
<feature type="coiled-coil region" evidence="1">
    <location>
        <begin position="6"/>
        <end position="33"/>
    </location>
</feature>
<evidence type="ECO:0000313" key="3">
    <source>
        <dbReference type="EMBL" id="QJI03945.1"/>
    </source>
</evidence>
<dbReference type="EMBL" id="MT145133">
    <property type="protein sequence ID" value="QJI03945.1"/>
    <property type="molecule type" value="Genomic_DNA"/>
</dbReference>
<evidence type="ECO:0000313" key="2">
    <source>
        <dbReference type="EMBL" id="QJA50096.1"/>
    </source>
</evidence>
<name>A0A6H1ZQ90_9ZZZZ</name>
<keyword evidence="1" id="KW-0175">Coiled coil</keyword>
<dbReference type="EMBL" id="MT144173">
    <property type="protein sequence ID" value="QJA50096.1"/>
    <property type="molecule type" value="Genomic_DNA"/>
</dbReference>
<proteinExistence type="predicted"/>
<feature type="coiled-coil region" evidence="1">
    <location>
        <begin position="85"/>
        <end position="112"/>
    </location>
</feature>
<organism evidence="2">
    <name type="scientific">viral metagenome</name>
    <dbReference type="NCBI Taxonomy" id="1070528"/>
    <lineage>
        <taxon>unclassified sequences</taxon>
        <taxon>metagenomes</taxon>
        <taxon>organismal metagenomes</taxon>
    </lineage>
</organism>
<reference evidence="2" key="1">
    <citation type="submission" date="2020-03" db="EMBL/GenBank/DDBJ databases">
        <title>The deep terrestrial virosphere.</title>
        <authorList>
            <person name="Holmfeldt K."/>
            <person name="Nilsson E."/>
            <person name="Simone D."/>
            <person name="Lopez-Fernandez M."/>
            <person name="Wu X."/>
            <person name="de Brujin I."/>
            <person name="Lundin D."/>
            <person name="Andersson A."/>
            <person name="Bertilsson S."/>
            <person name="Dopson M."/>
        </authorList>
    </citation>
    <scope>NUCLEOTIDE SEQUENCE</scope>
    <source>
        <strain evidence="2">TM448A01604</strain>
        <strain evidence="3">TM448B05581</strain>
    </source>
</reference>